<dbReference type="KEGG" id="tlt:OCC_03918"/>
<dbReference type="Proteomes" id="UP000015502">
    <property type="component" value="Chromosome"/>
</dbReference>
<dbReference type="PANTHER" id="PTHR35811">
    <property type="entry name" value="SLR1870 PROTEIN"/>
    <property type="match status" value="1"/>
</dbReference>
<evidence type="ECO:0000313" key="2">
    <source>
        <dbReference type="EMBL" id="EHR78168.1"/>
    </source>
</evidence>
<evidence type="ECO:0000313" key="3">
    <source>
        <dbReference type="Proteomes" id="UP000015502"/>
    </source>
</evidence>
<dbReference type="HOGENOM" id="CLU_100862_1_1_2"/>
<dbReference type="OrthoDB" id="98492at2157"/>
<dbReference type="Pfam" id="PF01936">
    <property type="entry name" value="NYN"/>
    <property type="match status" value="1"/>
</dbReference>
<accession>H3ZPD3</accession>
<dbReference type="GO" id="GO:0004540">
    <property type="term" value="F:RNA nuclease activity"/>
    <property type="evidence" value="ECO:0007669"/>
    <property type="project" value="InterPro"/>
</dbReference>
<proteinExistence type="predicted"/>
<dbReference type="CDD" id="cd18726">
    <property type="entry name" value="PIN_LabA-like"/>
    <property type="match status" value="1"/>
</dbReference>
<feature type="domain" description="NYN" evidence="1">
    <location>
        <begin position="9"/>
        <end position="139"/>
    </location>
</feature>
<dbReference type="Gene3D" id="3.40.50.1010">
    <property type="entry name" value="5'-nuclease"/>
    <property type="match status" value="1"/>
</dbReference>
<dbReference type="PANTHER" id="PTHR35811:SF1">
    <property type="entry name" value="HTH OST-TYPE DOMAIN-CONTAINING PROTEIN"/>
    <property type="match status" value="1"/>
</dbReference>
<organism evidence="2 3">
    <name type="scientific">Thermococcus litoralis (strain ATCC 51850 / DSM 5473 / JCM 8560 / NS-C)</name>
    <dbReference type="NCBI Taxonomy" id="523849"/>
    <lineage>
        <taxon>Archaea</taxon>
        <taxon>Methanobacteriati</taxon>
        <taxon>Methanobacteriota</taxon>
        <taxon>Thermococci</taxon>
        <taxon>Thermococcales</taxon>
        <taxon>Thermococcaceae</taxon>
        <taxon>Thermococcus</taxon>
    </lineage>
</organism>
<dbReference type="AlphaFoldDB" id="H3ZPD3"/>
<evidence type="ECO:0000259" key="1">
    <source>
        <dbReference type="Pfam" id="PF01936"/>
    </source>
</evidence>
<name>H3ZPD3_THELN</name>
<dbReference type="RefSeq" id="WP_004068881.1">
    <property type="nucleotide sequence ID" value="NC_022084.1"/>
</dbReference>
<dbReference type="STRING" id="523849.OCC_03918"/>
<sequence length="157" mass="17397">MEIKEKTQIGLIVNGPNILVRRFNLSLEEILEILRKEGRIAIGKVILNHNATPKLIEAVVNYGLEPVIVNGRVDVAVAVESMKLLYNSGIDVIALGVRDTHFMPILFEAKKVGKKVIVIAPEEGLSEAIQNTADKVIKITSSSRYDYLTTNFTTIRV</sequence>
<protein>
    <recommendedName>
        <fullName evidence="1">NYN domain-containing protein</fullName>
    </recommendedName>
</protein>
<dbReference type="EMBL" id="CP006670">
    <property type="protein sequence ID" value="EHR78168.1"/>
    <property type="molecule type" value="Genomic_DNA"/>
</dbReference>
<dbReference type="InterPro" id="IPR021139">
    <property type="entry name" value="NYN"/>
</dbReference>
<dbReference type="PaxDb" id="523849-OCC_03918"/>
<gene>
    <name evidence="2" type="ORF">OCC_03918</name>
</gene>
<reference evidence="2 3" key="1">
    <citation type="journal article" date="2012" name="J. Bacteriol.">
        <title>Genome sequence of the model hyperthermophilic archaeon Thermococcus litoralis NS-C.</title>
        <authorList>
            <person name="Gardner A.F."/>
            <person name="Kumar S."/>
            <person name="Perler F.B."/>
        </authorList>
    </citation>
    <scope>NUCLEOTIDE SEQUENCE [LARGE SCALE GENOMIC DNA]</scope>
    <source>
        <strain evidence="3">ATCC 51850 / DSM 5473 / JCM 8560 / NS-C</strain>
    </source>
</reference>
<keyword evidence="3" id="KW-1185">Reference proteome</keyword>
<dbReference type="GeneID" id="16550209"/>